<dbReference type="Proteomes" id="UP001214576">
    <property type="component" value="Unassembled WGS sequence"/>
</dbReference>
<proteinExistence type="predicted"/>
<dbReference type="AlphaFoldDB" id="A0AAD4TS19"/>
<name>A0AAD4TS19_OVIAM</name>
<gene>
    <name evidence="1" type="ORF">MG293_019202</name>
</gene>
<reference evidence="1" key="1">
    <citation type="submission" date="2022-03" db="EMBL/GenBank/DDBJ databases">
        <title>Genomic analyses of argali, domestic sheep and their hybrids provide insights into chromosomal evolution, heterosis and genetic basis of agronomic traits.</title>
        <authorList>
            <person name="Li M."/>
        </authorList>
    </citation>
    <scope>NUCLEOTIDE SEQUENCE</scope>
    <source>
        <strain evidence="1">CAU-MHL-2022a</strain>
        <tissue evidence="1">Skin</tissue>
    </source>
</reference>
<keyword evidence="2" id="KW-1185">Reference proteome</keyword>
<organism evidence="1 2">
    <name type="scientific">Ovis ammon polii</name>
    <dbReference type="NCBI Taxonomy" id="230172"/>
    <lineage>
        <taxon>Eukaryota</taxon>
        <taxon>Metazoa</taxon>
        <taxon>Chordata</taxon>
        <taxon>Craniata</taxon>
        <taxon>Vertebrata</taxon>
        <taxon>Euteleostomi</taxon>
        <taxon>Mammalia</taxon>
        <taxon>Eutheria</taxon>
        <taxon>Laurasiatheria</taxon>
        <taxon>Artiodactyla</taxon>
        <taxon>Ruminantia</taxon>
        <taxon>Pecora</taxon>
        <taxon>Bovidae</taxon>
        <taxon>Caprinae</taxon>
        <taxon>Ovis</taxon>
    </lineage>
</organism>
<dbReference type="EMBL" id="JAKZEL010000024">
    <property type="protein sequence ID" value="KAI4531344.1"/>
    <property type="molecule type" value="Genomic_DNA"/>
</dbReference>
<evidence type="ECO:0000313" key="1">
    <source>
        <dbReference type="EMBL" id="KAI4531344.1"/>
    </source>
</evidence>
<evidence type="ECO:0000313" key="2">
    <source>
        <dbReference type="Proteomes" id="UP001214576"/>
    </source>
</evidence>
<accession>A0AAD4TS19</accession>
<protein>
    <submittedName>
        <fullName evidence="1">Uncharacterized protein</fullName>
    </submittedName>
</protein>
<comment type="caution">
    <text evidence="1">The sequence shown here is derived from an EMBL/GenBank/DDBJ whole genome shotgun (WGS) entry which is preliminary data.</text>
</comment>
<sequence>MSPGQFQLESKMKPWIRLVQDLLPTEEPVGSASHCPPQWANFLIMPEKLSLTVPLPPSSRSARYEIYTLHMHTTLYTSQSNEKRFAFYKNPDEETKAGEWQGLCTHQHDAWEPPEPGLNVRSPLLTPEYLQFSNHLLPGDGNKIL</sequence>